<dbReference type="EMBL" id="MU274900">
    <property type="protein sequence ID" value="KAI0095017.1"/>
    <property type="molecule type" value="Genomic_DNA"/>
</dbReference>
<sequence>MAPNFFSKLVKGSSSRDGTRSPSPSTSPTYSNPRTPTISVSRPSTTHKLSNSMSSSANTEHQSDHERDDNSSINPNVTVIPPSPRTSQMSVSDGSSNRNSAHRSFEDLRGLNHKPSRERRVLAISLDGHAQSPVSPVLSEDVTTPTPQRPMLSERDNTMRPLSNSSSAGDLRGKAKASEASLPRSAVPATSNQFRIDQEEAQLQRSNSSKSNKSSRSTKSSKSSRAGLTLKMMKPSSSRPPENSGHERSASVPTTASSNLLVKEDGEVMMSPIVESPTNISPSYSAGTHLASPAGYGLATSATVPNIPSSSLLAAPDNSDTVSVYSVTTGKKRRLFRRLSVSKEPHTPVTPGLPSSNSANTKSPKRKNTGLAAALATTGLAMANSTVLTPQVTPAEVLAREARSNSLSSNGHGHRTRTSIDKTRSPPRSRHGSLNYAASDVSDSQSFMSGIGGDSDDDDELDLDADDIPVTGFAVASARRNQEFHEMFPGVPEGDYLIEDYGCALQREILIQGRLYISENHVCFHANIFGWVTDLTIPMYDVTALDKRMTAFVIPNAIQITSRGTKYTFTSFLSRDTTFDVIYNVWRLARPEDSSIGSQLESPRASVDAPHENTANGGLPNGKTKALTTNKITRCACGKAGQHYNEQAMDITIPGTPEKIYNLMFTSGFIKDFMRDDQKLQDIQISDWIPLPDNGALLARNMSYIKPLNGSIGPKSTKCELRDECAHCDFDEYVSMITTTRTPDVPSGGVFSVKTRTCITWASSVSSRIVVTTQVEWTGRSFIKGIIEKSCIDGQKTYQQDLEKAMRDYIHQHMSEFVPEGVDPAVVEETEAAAAAAAHTLEGANGGSPEEKLTEEEARASREKERNARGLQWAYDTFEGAMKVAKQSTEGAVELLKDAWDQSSTSTMQYFVIVLLVISNVWTLTMMGGREEAGRRKEIRRTEEREKWVKGVVTALWEELTTKPVAGWPPVRAQGGDVKEEIAELTNILDKIEERVNVLRKSLGELD</sequence>
<name>A0ACB8UKP5_9APHY</name>
<evidence type="ECO:0000313" key="1">
    <source>
        <dbReference type="EMBL" id="KAI0095017.1"/>
    </source>
</evidence>
<organism evidence="1 2">
    <name type="scientific">Irpex rosettiformis</name>
    <dbReference type="NCBI Taxonomy" id="378272"/>
    <lineage>
        <taxon>Eukaryota</taxon>
        <taxon>Fungi</taxon>
        <taxon>Dikarya</taxon>
        <taxon>Basidiomycota</taxon>
        <taxon>Agaricomycotina</taxon>
        <taxon>Agaricomycetes</taxon>
        <taxon>Polyporales</taxon>
        <taxon>Irpicaceae</taxon>
        <taxon>Irpex</taxon>
    </lineage>
</organism>
<keyword evidence="2" id="KW-1185">Reference proteome</keyword>
<comment type="caution">
    <text evidence="1">The sequence shown here is derived from an EMBL/GenBank/DDBJ whole genome shotgun (WGS) entry which is preliminary data.</text>
</comment>
<gene>
    <name evidence="1" type="ORF">BDY19DRAFT_902058</name>
</gene>
<evidence type="ECO:0000313" key="2">
    <source>
        <dbReference type="Proteomes" id="UP001055072"/>
    </source>
</evidence>
<protein>
    <submittedName>
        <fullName evidence="1">Uncharacterized protein</fullName>
    </submittedName>
</protein>
<reference evidence="1" key="1">
    <citation type="journal article" date="2021" name="Environ. Microbiol.">
        <title>Gene family expansions and transcriptome signatures uncover fungal adaptations to wood decay.</title>
        <authorList>
            <person name="Hage H."/>
            <person name="Miyauchi S."/>
            <person name="Viragh M."/>
            <person name="Drula E."/>
            <person name="Min B."/>
            <person name="Chaduli D."/>
            <person name="Navarro D."/>
            <person name="Favel A."/>
            <person name="Norest M."/>
            <person name="Lesage-Meessen L."/>
            <person name="Balint B."/>
            <person name="Merenyi Z."/>
            <person name="de Eugenio L."/>
            <person name="Morin E."/>
            <person name="Martinez A.T."/>
            <person name="Baldrian P."/>
            <person name="Stursova M."/>
            <person name="Martinez M.J."/>
            <person name="Novotny C."/>
            <person name="Magnuson J.K."/>
            <person name="Spatafora J.W."/>
            <person name="Maurice S."/>
            <person name="Pangilinan J."/>
            <person name="Andreopoulos W."/>
            <person name="LaButti K."/>
            <person name="Hundley H."/>
            <person name="Na H."/>
            <person name="Kuo A."/>
            <person name="Barry K."/>
            <person name="Lipzen A."/>
            <person name="Henrissat B."/>
            <person name="Riley R."/>
            <person name="Ahrendt S."/>
            <person name="Nagy L.G."/>
            <person name="Grigoriev I.V."/>
            <person name="Martin F."/>
            <person name="Rosso M.N."/>
        </authorList>
    </citation>
    <scope>NUCLEOTIDE SEQUENCE</scope>
    <source>
        <strain evidence="1">CBS 384.51</strain>
    </source>
</reference>
<proteinExistence type="predicted"/>
<accession>A0ACB8UKP5</accession>
<dbReference type="Proteomes" id="UP001055072">
    <property type="component" value="Unassembled WGS sequence"/>
</dbReference>